<dbReference type="InterPro" id="IPR020058">
    <property type="entry name" value="Glu/Gln-tRNA-synth_Ib_cat-dom"/>
</dbReference>
<feature type="compositionally biased region" description="Polar residues" evidence="11">
    <location>
        <begin position="15"/>
        <end position="25"/>
    </location>
</feature>
<dbReference type="GO" id="GO:0005524">
    <property type="term" value="F:ATP binding"/>
    <property type="evidence" value="ECO:0007669"/>
    <property type="project" value="UniProtKB-UniRule"/>
</dbReference>
<dbReference type="SUPFAM" id="SSF50715">
    <property type="entry name" value="Ribosomal protein L25-like"/>
    <property type="match status" value="1"/>
</dbReference>
<dbReference type="RefSeq" id="WP_095416494.1">
    <property type="nucleotide sequence ID" value="NZ_CP018477.1"/>
</dbReference>
<dbReference type="KEGG" id="ttf:THTE_4181"/>
<dbReference type="HAMAP" id="MF_00126">
    <property type="entry name" value="Gln_tRNA_synth"/>
    <property type="match status" value="1"/>
</dbReference>
<gene>
    <name evidence="9" type="primary">glnS</name>
    <name evidence="15" type="ORF">THTE_4181</name>
</gene>
<proteinExistence type="inferred from homology"/>
<dbReference type="AlphaFoldDB" id="A0A286RLF8"/>
<evidence type="ECO:0000259" key="13">
    <source>
        <dbReference type="Pfam" id="PF03950"/>
    </source>
</evidence>
<dbReference type="InterPro" id="IPR050132">
    <property type="entry name" value="Gln/Glu-tRNA_Ligase"/>
</dbReference>
<dbReference type="Pfam" id="PF00749">
    <property type="entry name" value="tRNA-synt_1c"/>
    <property type="match status" value="1"/>
</dbReference>
<dbReference type="InterPro" id="IPR022861">
    <property type="entry name" value="Gln_tRNA_ligase_bac"/>
</dbReference>
<keyword evidence="5 9" id="KW-0067">ATP-binding</keyword>
<dbReference type="CDD" id="cd00807">
    <property type="entry name" value="GlnRS_core"/>
    <property type="match status" value="1"/>
</dbReference>
<evidence type="ECO:0000256" key="6">
    <source>
        <dbReference type="ARBA" id="ARBA00022917"/>
    </source>
</evidence>
<feature type="short sequence motif" description="'KMSKS' region" evidence="9">
    <location>
        <begin position="290"/>
        <end position="294"/>
    </location>
</feature>
<comment type="similarity">
    <text evidence="1 9 10">Belongs to the class-I aminoacyl-tRNA synthetase family.</text>
</comment>
<dbReference type="FunFam" id="3.40.50.620:FF:000037">
    <property type="entry name" value="Glutamine--tRNA ligase cytoplasmic"/>
    <property type="match status" value="1"/>
</dbReference>
<evidence type="ECO:0000259" key="12">
    <source>
        <dbReference type="Pfam" id="PF00749"/>
    </source>
</evidence>
<dbReference type="Proteomes" id="UP000215086">
    <property type="component" value="Chromosome"/>
</dbReference>
<dbReference type="Pfam" id="PF20974">
    <property type="entry name" value="tRNA-synt_1c_C2"/>
    <property type="match status" value="1"/>
</dbReference>
<dbReference type="PRINTS" id="PR00987">
    <property type="entry name" value="TRNASYNTHGLU"/>
</dbReference>
<evidence type="ECO:0000256" key="4">
    <source>
        <dbReference type="ARBA" id="ARBA00022741"/>
    </source>
</evidence>
<feature type="region of interest" description="Disordered" evidence="11">
    <location>
        <begin position="1"/>
        <end position="26"/>
    </location>
</feature>
<feature type="binding site" evidence="9">
    <location>
        <begin position="58"/>
        <end position="60"/>
    </location>
    <ligand>
        <name>ATP</name>
        <dbReference type="ChEBI" id="CHEBI:30616"/>
    </ligand>
</feature>
<dbReference type="GO" id="GO:0004819">
    <property type="term" value="F:glutamine-tRNA ligase activity"/>
    <property type="evidence" value="ECO:0007669"/>
    <property type="project" value="UniProtKB-UniRule"/>
</dbReference>
<protein>
    <recommendedName>
        <fullName evidence="9">Glutamine--tRNA ligase</fullName>
        <ecNumber evidence="9">6.1.1.18</ecNumber>
    </recommendedName>
    <alternativeName>
        <fullName evidence="9">Glutaminyl-tRNA synthetase</fullName>
        <shortName evidence="9">GlnRS</shortName>
    </alternativeName>
</protein>
<dbReference type="PANTHER" id="PTHR43097">
    <property type="entry name" value="GLUTAMINE-TRNA LIGASE"/>
    <property type="match status" value="1"/>
</dbReference>
<keyword evidence="3 9" id="KW-0436">Ligase</keyword>
<evidence type="ECO:0000259" key="14">
    <source>
        <dbReference type="Pfam" id="PF20974"/>
    </source>
</evidence>
<keyword evidence="16" id="KW-1185">Reference proteome</keyword>
<dbReference type="GO" id="GO:0006425">
    <property type="term" value="P:glutaminyl-tRNA aminoacylation"/>
    <property type="evidence" value="ECO:0007669"/>
    <property type="project" value="UniProtKB-UniRule"/>
</dbReference>
<dbReference type="InterPro" id="IPR011035">
    <property type="entry name" value="Ribosomal_bL25/Gln-tRNA_synth"/>
</dbReference>
<evidence type="ECO:0000256" key="2">
    <source>
        <dbReference type="ARBA" id="ARBA00022490"/>
    </source>
</evidence>
<evidence type="ECO:0000256" key="9">
    <source>
        <dbReference type="HAMAP-Rule" id="MF_00126"/>
    </source>
</evidence>
<comment type="caution">
    <text evidence="9">Lacks conserved residue(s) required for the propagation of feature annotation.</text>
</comment>
<dbReference type="InterPro" id="IPR020059">
    <property type="entry name" value="Glu/Gln-tRNA-synth_Ib_codon-bd"/>
</dbReference>
<sequence>MTDGGNITPEKKIQSEAQPTGTPSGCDSCEGTDFIREAIIEDLKSGRFDHVHTRFPPEPNGYLHIGHAKSICLNFGIAQEFGGKCNLRFDDTNPTKEDTEYVEAIKEDIRWLGFDWEDRCYYASDYFEQLYQWAEELIKKGKAYVCDLSPDEIREYRGTLTEPGRESPYRNRSVEENLDLFRRMRAGEFPEGSRTLRAKIDMAHPNVLMRDPVMYRIIHAPHHRTGNKWCIYPTYDWAHGQSDSIEGITHSICTLEFEVHRPLYEWFIKELGIYAPRQIEFARLNLTYTVMSKRRLLQLVQEGYVRGWDDPRMPTIRGLRRRGYTPEAIRDFCQRIGVSKYDGVVDIALLEHCIREDLNKRAPRVMAVLRPIKLVIDNYPDGQTEYLEAVNNPEDPSMGTRQVPFSKVLYIEEDDFREVPPPKYYRLSPGREVRLRWGYFVKCTGVVKDPQTGRILEVHCTYDPATKGGNAPDGRKVKATIHWVSAAHCVEAEVRLYDYLFTKPDPDDVPEGMDWRANINPNSLEVIPNAKIEPSVQGAPAGTRYQFERLGYFCVDPDSTPEKLVFNRTVTLKDEWAKIQKKLENQQTAGAA</sequence>
<dbReference type="InterPro" id="IPR049437">
    <property type="entry name" value="tRNA-synt_1c_C2"/>
</dbReference>
<dbReference type="EMBL" id="CP018477">
    <property type="protein sequence ID" value="ASV76782.1"/>
    <property type="molecule type" value="Genomic_DNA"/>
</dbReference>
<keyword evidence="4 9" id="KW-0547">Nucleotide-binding</keyword>
<feature type="binding site" evidence="9">
    <location>
        <position position="90"/>
    </location>
    <ligand>
        <name>L-glutamine</name>
        <dbReference type="ChEBI" id="CHEBI:58359"/>
    </ligand>
</feature>
<dbReference type="NCBIfam" id="TIGR00440">
    <property type="entry name" value="glnS"/>
    <property type="match status" value="1"/>
</dbReference>
<feature type="binding site" evidence="9">
    <location>
        <begin position="291"/>
        <end position="293"/>
    </location>
    <ligand>
        <name>ATP</name>
        <dbReference type="ChEBI" id="CHEBI:30616"/>
    </ligand>
</feature>
<feature type="binding site" evidence="9">
    <location>
        <begin position="64"/>
        <end position="70"/>
    </location>
    <ligand>
        <name>ATP</name>
        <dbReference type="ChEBI" id="CHEBI:30616"/>
    </ligand>
</feature>
<dbReference type="InterPro" id="IPR000924">
    <property type="entry name" value="Glu/Gln-tRNA-synth"/>
</dbReference>
<evidence type="ECO:0000256" key="8">
    <source>
        <dbReference type="ARBA" id="ARBA00048270"/>
    </source>
</evidence>
<evidence type="ECO:0000256" key="11">
    <source>
        <dbReference type="SAM" id="MobiDB-lite"/>
    </source>
</evidence>
<dbReference type="PROSITE" id="PS00178">
    <property type="entry name" value="AA_TRNA_LIGASE_I"/>
    <property type="match status" value="1"/>
</dbReference>
<dbReference type="Gene3D" id="2.40.240.10">
    <property type="entry name" value="Ribosomal Protein L25, Chain P"/>
    <property type="match status" value="2"/>
</dbReference>
<dbReference type="SUPFAM" id="SSF52374">
    <property type="entry name" value="Nucleotidylyl transferase"/>
    <property type="match status" value="1"/>
</dbReference>
<dbReference type="Gene3D" id="3.40.50.620">
    <property type="entry name" value="HUPs"/>
    <property type="match status" value="1"/>
</dbReference>
<evidence type="ECO:0000256" key="1">
    <source>
        <dbReference type="ARBA" id="ARBA00005594"/>
    </source>
</evidence>
<name>A0A286RLF8_9BACT</name>
<feature type="binding site" evidence="9">
    <location>
        <begin position="283"/>
        <end position="284"/>
    </location>
    <ligand>
        <name>ATP</name>
        <dbReference type="ChEBI" id="CHEBI:30616"/>
    </ligand>
</feature>
<dbReference type="GO" id="GO:0005829">
    <property type="term" value="C:cytosol"/>
    <property type="evidence" value="ECO:0007669"/>
    <property type="project" value="TreeGrafter"/>
</dbReference>
<comment type="subunit">
    <text evidence="9">Monomer.</text>
</comment>
<dbReference type="InterPro" id="IPR014729">
    <property type="entry name" value="Rossmann-like_a/b/a_fold"/>
</dbReference>
<dbReference type="FunFam" id="2.40.240.10:FF:000040">
    <property type="entry name" value="Ribosomal protein L25/Gln-tRNA synthetase, anti-codon-binding domain-containing protein"/>
    <property type="match status" value="1"/>
</dbReference>
<comment type="catalytic activity">
    <reaction evidence="8 9">
        <text>tRNA(Gln) + L-glutamine + ATP = L-glutaminyl-tRNA(Gln) + AMP + diphosphate</text>
        <dbReference type="Rhea" id="RHEA:20121"/>
        <dbReference type="Rhea" id="RHEA-COMP:9662"/>
        <dbReference type="Rhea" id="RHEA-COMP:9681"/>
        <dbReference type="ChEBI" id="CHEBI:30616"/>
        <dbReference type="ChEBI" id="CHEBI:33019"/>
        <dbReference type="ChEBI" id="CHEBI:58359"/>
        <dbReference type="ChEBI" id="CHEBI:78442"/>
        <dbReference type="ChEBI" id="CHEBI:78521"/>
        <dbReference type="ChEBI" id="CHEBI:456215"/>
        <dbReference type="EC" id="6.1.1.18"/>
    </reaction>
</comment>
<dbReference type="InterPro" id="IPR001412">
    <property type="entry name" value="aa-tRNA-synth_I_CS"/>
</dbReference>
<evidence type="ECO:0000313" key="15">
    <source>
        <dbReference type="EMBL" id="ASV76782.1"/>
    </source>
</evidence>
<evidence type="ECO:0000256" key="5">
    <source>
        <dbReference type="ARBA" id="ARBA00022840"/>
    </source>
</evidence>
<evidence type="ECO:0000256" key="3">
    <source>
        <dbReference type="ARBA" id="ARBA00022598"/>
    </source>
</evidence>
<keyword evidence="6 9" id="KW-0648">Protein biosynthesis</keyword>
<keyword evidence="7 9" id="KW-0030">Aminoacyl-tRNA synthetase</keyword>
<feature type="binding site" evidence="9">
    <location>
        <position position="235"/>
    </location>
    <ligand>
        <name>L-glutamine</name>
        <dbReference type="ChEBI" id="CHEBI:58359"/>
    </ligand>
</feature>
<feature type="short sequence motif" description="'HIGH' region" evidence="9">
    <location>
        <begin position="57"/>
        <end position="67"/>
    </location>
</feature>
<dbReference type="Pfam" id="PF03950">
    <property type="entry name" value="tRNA-synt_1c_C"/>
    <property type="match status" value="1"/>
</dbReference>
<feature type="domain" description="Glutamyl/glutaminyl-tRNA synthetase class Ib anti-codon binding" evidence="13">
    <location>
        <begin position="362"/>
        <end position="463"/>
    </location>
</feature>
<evidence type="ECO:0000256" key="10">
    <source>
        <dbReference type="RuleBase" id="RU363037"/>
    </source>
</evidence>
<evidence type="ECO:0000313" key="16">
    <source>
        <dbReference type="Proteomes" id="UP000215086"/>
    </source>
</evidence>
<reference evidence="15 16" key="1">
    <citation type="journal article" name="Front. Microbiol.">
        <title>Sugar Metabolism of the First Thermophilic Planctomycete Thermogutta terrifontis: Comparative Genomic and Transcriptomic Approaches.</title>
        <authorList>
            <person name="Elcheninov A.G."/>
            <person name="Menzel P."/>
            <person name="Gudbergsdottir S.R."/>
            <person name="Slesarev A.I."/>
            <person name="Kadnikov V.V."/>
            <person name="Krogh A."/>
            <person name="Bonch-Osmolovskaya E.A."/>
            <person name="Peng X."/>
            <person name="Kublanov I.V."/>
        </authorList>
    </citation>
    <scope>NUCLEOTIDE SEQUENCE [LARGE SCALE GENOMIC DNA]</scope>
    <source>
        <strain evidence="15 16">R1</strain>
    </source>
</reference>
<organism evidence="15 16">
    <name type="scientific">Thermogutta terrifontis</name>
    <dbReference type="NCBI Taxonomy" id="1331910"/>
    <lineage>
        <taxon>Bacteria</taxon>
        <taxon>Pseudomonadati</taxon>
        <taxon>Planctomycetota</taxon>
        <taxon>Planctomycetia</taxon>
        <taxon>Pirellulales</taxon>
        <taxon>Thermoguttaceae</taxon>
        <taxon>Thermogutta</taxon>
    </lineage>
</organism>
<feature type="domain" description="Glutamyl/glutaminyl-tRNA synthetase class Ib catalytic" evidence="12">
    <location>
        <begin position="51"/>
        <end position="359"/>
    </location>
</feature>
<dbReference type="NCBIfam" id="NF011291">
    <property type="entry name" value="PRK14703.1"/>
    <property type="match status" value="1"/>
</dbReference>
<dbReference type="InterPro" id="IPR020056">
    <property type="entry name" value="Rbsml_bL25/Gln-tRNA_synth_N"/>
</dbReference>
<dbReference type="EC" id="6.1.1.18" evidence="9"/>
<feature type="domain" description="tRNA synthetases class I (E and Q) anti-codon binding" evidence="14">
    <location>
        <begin position="480"/>
        <end position="556"/>
    </location>
</feature>
<comment type="subcellular location">
    <subcellularLocation>
        <location evidence="9">Cytoplasm</location>
    </subcellularLocation>
</comment>
<dbReference type="PANTHER" id="PTHR43097:SF5">
    <property type="entry name" value="GLUTAMATE--TRNA LIGASE"/>
    <property type="match status" value="1"/>
</dbReference>
<dbReference type="OrthoDB" id="9801560at2"/>
<keyword evidence="2 9" id="KW-0963">Cytoplasm</keyword>
<dbReference type="InterPro" id="IPR004514">
    <property type="entry name" value="Gln-tRNA-synth"/>
</dbReference>
<accession>A0A286RLF8</accession>
<dbReference type="GO" id="GO:0006424">
    <property type="term" value="P:glutamyl-tRNA aminoacylation"/>
    <property type="evidence" value="ECO:0007669"/>
    <property type="project" value="UniProtKB-UniRule"/>
</dbReference>
<feature type="binding site" evidence="9">
    <location>
        <position position="254"/>
    </location>
    <ligand>
        <name>ATP</name>
        <dbReference type="ChEBI" id="CHEBI:30616"/>
    </ligand>
</feature>
<evidence type="ECO:0000256" key="7">
    <source>
        <dbReference type="ARBA" id="ARBA00023146"/>
    </source>
</evidence>
<dbReference type="FunFam" id="2.40.240.10:FF:000001">
    <property type="entry name" value="Glutamine--tRNA ligase"/>
    <property type="match status" value="1"/>
</dbReference>